<name>A0A914S8J0_PAREQ</name>
<protein>
    <submittedName>
        <fullName evidence="2">Protein NDNF C-terminal domain-containing protein</fullName>
    </submittedName>
</protein>
<evidence type="ECO:0000313" key="1">
    <source>
        <dbReference type="Proteomes" id="UP000887564"/>
    </source>
</evidence>
<dbReference type="AlphaFoldDB" id="A0A914S8J0"/>
<dbReference type="WBParaSite" id="PEQ_0001352401-mRNA-1">
    <property type="protein sequence ID" value="PEQ_0001352401-mRNA-1"/>
    <property type="gene ID" value="PEQ_0001352401"/>
</dbReference>
<accession>A0A914S8J0</accession>
<evidence type="ECO:0000313" key="2">
    <source>
        <dbReference type="WBParaSite" id="PEQ_0001352401-mRNA-1"/>
    </source>
</evidence>
<sequence length="140" mass="15675">LFSIKETRRSCSSTTLQWLKAADADTRYCLYRRKETVHYLEELVSKHANLCSGKMPETDLVGCYTHFADRQMNVNQPSKGYLSVADDYSSDDIDGIIETTDGLGENEGVLLEVLLGFNNAGAVFEIRYNVDCDNMLNSSS</sequence>
<dbReference type="Proteomes" id="UP000887564">
    <property type="component" value="Unplaced"/>
</dbReference>
<reference evidence="2" key="1">
    <citation type="submission" date="2022-11" db="UniProtKB">
        <authorList>
            <consortium name="WormBaseParasite"/>
        </authorList>
    </citation>
    <scope>IDENTIFICATION</scope>
</reference>
<proteinExistence type="predicted"/>
<keyword evidence="1" id="KW-1185">Reference proteome</keyword>
<organism evidence="1 2">
    <name type="scientific">Parascaris equorum</name>
    <name type="common">Equine roundworm</name>
    <dbReference type="NCBI Taxonomy" id="6256"/>
    <lineage>
        <taxon>Eukaryota</taxon>
        <taxon>Metazoa</taxon>
        <taxon>Ecdysozoa</taxon>
        <taxon>Nematoda</taxon>
        <taxon>Chromadorea</taxon>
        <taxon>Rhabditida</taxon>
        <taxon>Spirurina</taxon>
        <taxon>Ascaridomorpha</taxon>
        <taxon>Ascaridoidea</taxon>
        <taxon>Ascarididae</taxon>
        <taxon>Parascaris</taxon>
    </lineage>
</organism>